<sequence length="120" mass="12479">MTSCGQQSLNVLAVLFSLLFSAGKTSVGVVGGGGLGRAWSLPKDDWHKQNPPHLPARSEEPKGKGSPARQPGPAPPRSPLRLSGFCSLCPHTERERGLPTDLGSDPDSGRDGPAASAPFL</sequence>
<organism evidence="3 4">
    <name type="scientific">Saguinus oedipus</name>
    <name type="common">Cotton-top tamarin</name>
    <name type="synonym">Oedipomidas oedipus</name>
    <dbReference type="NCBI Taxonomy" id="9490"/>
    <lineage>
        <taxon>Eukaryota</taxon>
        <taxon>Metazoa</taxon>
        <taxon>Chordata</taxon>
        <taxon>Craniata</taxon>
        <taxon>Vertebrata</taxon>
        <taxon>Euteleostomi</taxon>
        <taxon>Mammalia</taxon>
        <taxon>Eutheria</taxon>
        <taxon>Euarchontoglires</taxon>
        <taxon>Primates</taxon>
        <taxon>Haplorrhini</taxon>
        <taxon>Platyrrhini</taxon>
        <taxon>Cebidae</taxon>
        <taxon>Callitrichinae</taxon>
        <taxon>Saguinus</taxon>
    </lineage>
</organism>
<comment type="caution">
    <text evidence="3">The sequence shown here is derived from an EMBL/GenBank/DDBJ whole genome shotgun (WGS) entry which is preliminary data.</text>
</comment>
<feature type="signal peptide" evidence="2">
    <location>
        <begin position="1"/>
        <end position="23"/>
    </location>
</feature>
<evidence type="ECO:0000313" key="4">
    <source>
        <dbReference type="Proteomes" id="UP001266305"/>
    </source>
</evidence>
<keyword evidence="2" id="KW-0732">Signal</keyword>
<dbReference type="EMBL" id="JASSZA010000001">
    <property type="protein sequence ID" value="KAK2120997.1"/>
    <property type="molecule type" value="Genomic_DNA"/>
</dbReference>
<feature type="region of interest" description="Disordered" evidence="1">
    <location>
        <begin position="31"/>
        <end position="120"/>
    </location>
</feature>
<protein>
    <submittedName>
        <fullName evidence="3">Uncharacterized protein</fullName>
    </submittedName>
</protein>
<gene>
    <name evidence="3" type="ORF">P7K49_002383</name>
</gene>
<evidence type="ECO:0000313" key="3">
    <source>
        <dbReference type="EMBL" id="KAK2120997.1"/>
    </source>
</evidence>
<proteinExistence type="predicted"/>
<keyword evidence="4" id="KW-1185">Reference proteome</keyword>
<evidence type="ECO:0000256" key="2">
    <source>
        <dbReference type="SAM" id="SignalP"/>
    </source>
</evidence>
<accession>A0ABQ9WL46</accession>
<dbReference type="Proteomes" id="UP001266305">
    <property type="component" value="Unassembled WGS sequence"/>
</dbReference>
<feature type="chain" id="PRO_5045870183" evidence="2">
    <location>
        <begin position="24"/>
        <end position="120"/>
    </location>
</feature>
<evidence type="ECO:0000256" key="1">
    <source>
        <dbReference type="SAM" id="MobiDB-lite"/>
    </source>
</evidence>
<reference evidence="3 4" key="1">
    <citation type="submission" date="2023-05" db="EMBL/GenBank/DDBJ databases">
        <title>B98-5 Cell Line De Novo Hybrid Assembly: An Optical Mapping Approach.</title>
        <authorList>
            <person name="Kananen K."/>
            <person name="Auerbach J.A."/>
            <person name="Kautto E."/>
            <person name="Blachly J.S."/>
        </authorList>
    </citation>
    <scope>NUCLEOTIDE SEQUENCE [LARGE SCALE GENOMIC DNA]</scope>
    <source>
        <strain evidence="3">B95-8</strain>
        <tissue evidence="3">Cell line</tissue>
    </source>
</reference>
<name>A0ABQ9WL46_SAGOE</name>